<keyword evidence="2" id="KW-1185">Reference proteome</keyword>
<evidence type="ECO:0000313" key="1">
    <source>
        <dbReference type="EMBL" id="KAK5906083.1"/>
    </source>
</evidence>
<name>A0AAN8H876_CHAGU</name>
<protein>
    <submittedName>
        <fullName evidence="1">Uncharacterized protein</fullName>
    </submittedName>
</protein>
<accession>A0AAN8H876</accession>
<reference evidence="1 2" key="1">
    <citation type="journal article" date="2023" name="Mol. Biol. Evol.">
        <title>Genomics of Secondarily Temperate Adaptation in the Only Non-Antarctic Icefish.</title>
        <authorList>
            <person name="Rivera-Colon A.G."/>
            <person name="Rayamajhi N."/>
            <person name="Minhas B.F."/>
            <person name="Madrigal G."/>
            <person name="Bilyk K.T."/>
            <person name="Yoon V."/>
            <person name="Hune M."/>
            <person name="Gregory S."/>
            <person name="Cheng C.H.C."/>
            <person name="Catchen J.M."/>
        </authorList>
    </citation>
    <scope>NUCLEOTIDE SEQUENCE [LARGE SCALE GENOMIC DNA]</scope>
    <source>
        <tissue evidence="1">White muscle</tissue>
    </source>
</reference>
<dbReference type="AlphaFoldDB" id="A0AAN8H876"/>
<organism evidence="1 2">
    <name type="scientific">Champsocephalus gunnari</name>
    <name type="common">Mackerel icefish</name>
    <dbReference type="NCBI Taxonomy" id="52237"/>
    <lineage>
        <taxon>Eukaryota</taxon>
        <taxon>Metazoa</taxon>
        <taxon>Chordata</taxon>
        <taxon>Craniata</taxon>
        <taxon>Vertebrata</taxon>
        <taxon>Euteleostomi</taxon>
        <taxon>Actinopterygii</taxon>
        <taxon>Neopterygii</taxon>
        <taxon>Teleostei</taxon>
        <taxon>Neoteleostei</taxon>
        <taxon>Acanthomorphata</taxon>
        <taxon>Eupercaria</taxon>
        <taxon>Perciformes</taxon>
        <taxon>Notothenioidei</taxon>
        <taxon>Channichthyidae</taxon>
        <taxon>Champsocephalus</taxon>
    </lineage>
</organism>
<gene>
    <name evidence="1" type="ORF">CgunFtcFv8_001978</name>
</gene>
<proteinExistence type="predicted"/>
<comment type="caution">
    <text evidence="1">The sequence shown here is derived from an EMBL/GenBank/DDBJ whole genome shotgun (WGS) entry which is preliminary data.</text>
</comment>
<dbReference type="Proteomes" id="UP001331515">
    <property type="component" value="Unassembled WGS sequence"/>
</dbReference>
<evidence type="ECO:0000313" key="2">
    <source>
        <dbReference type="Proteomes" id="UP001331515"/>
    </source>
</evidence>
<dbReference type="EMBL" id="JAURVH010001530">
    <property type="protein sequence ID" value="KAK5906083.1"/>
    <property type="molecule type" value="Genomic_DNA"/>
</dbReference>
<sequence>MYFGVCKKCRGVSQDFVVDRPWDRPYDRHKALHSSHRMICYQWTKTNGAVNVTPLAEEITKLVFAALHEGEGVTARASDGLCDWNHSGERGGRIAALARGGNVGGVPR</sequence>